<name>A0A6S7ETG3_9BURK</name>
<proteinExistence type="predicted"/>
<feature type="compositionally biased region" description="Low complexity" evidence="1">
    <location>
        <begin position="168"/>
        <end position="181"/>
    </location>
</feature>
<evidence type="ECO:0000313" key="2">
    <source>
        <dbReference type="EMBL" id="CAB3926215.1"/>
    </source>
</evidence>
<evidence type="ECO:0000256" key="1">
    <source>
        <dbReference type="SAM" id="MobiDB-lite"/>
    </source>
</evidence>
<feature type="region of interest" description="Disordered" evidence="1">
    <location>
        <begin position="165"/>
        <end position="187"/>
    </location>
</feature>
<gene>
    <name evidence="2" type="ORF">LMG3328_05894</name>
</gene>
<evidence type="ECO:0000313" key="3">
    <source>
        <dbReference type="Proteomes" id="UP000494122"/>
    </source>
</evidence>
<protein>
    <submittedName>
        <fullName evidence="2">Uncharacterized protein</fullName>
    </submittedName>
</protein>
<dbReference type="AlphaFoldDB" id="A0A6S7ETG3"/>
<dbReference type="Proteomes" id="UP000494122">
    <property type="component" value="Unassembled WGS sequence"/>
</dbReference>
<feature type="compositionally biased region" description="Basic and acidic residues" evidence="1">
    <location>
        <begin position="26"/>
        <end position="38"/>
    </location>
</feature>
<feature type="compositionally biased region" description="Low complexity" evidence="1">
    <location>
        <begin position="8"/>
        <end position="24"/>
    </location>
</feature>
<feature type="region of interest" description="Disordered" evidence="1">
    <location>
        <begin position="1"/>
        <end position="61"/>
    </location>
</feature>
<feature type="compositionally biased region" description="Low complexity" evidence="1">
    <location>
        <begin position="42"/>
        <end position="61"/>
    </location>
</feature>
<reference evidence="2 3" key="1">
    <citation type="submission" date="2020-04" db="EMBL/GenBank/DDBJ databases">
        <authorList>
            <person name="De Canck E."/>
        </authorList>
    </citation>
    <scope>NUCLEOTIDE SEQUENCE [LARGE SCALE GENOMIC DNA]</scope>
    <source>
        <strain evidence="2 3">LMG 3328</strain>
    </source>
</reference>
<organism evidence="2 3">
    <name type="scientific">Achromobacter ruhlandii</name>
    <dbReference type="NCBI Taxonomy" id="72557"/>
    <lineage>
        <taxon>Bacteria</taxon>
        <taxon>Pseudomonadati</taxon>
        <taxon>Pseudomonadota</taxon>
        <taxon>Betaproteobacteria</taxon>
        <taxon>Burkholderiales</taxon>
        <taxon>Alcaligenaceae</taxon>
        <taxon>Achromobacter</taxon>
    </lineage>
</organism>
<accession>A0A6S7ETG3</accession>
<dbReference type="EMBL" id="CADILE010000042">
    <property type="protein sequence ID" value="CAB3926215.1"/>
    <property type="molecule type" value="Genomic_DNA"/>
</dbReference>
<sequence length="187" mass="19598">MPTCSTRSSANSGSKPASSAGPSGDRSCKVKRVPERKVRTTPRPAKVSARARSASVASSAWRRAWAGSAKPPWPATSYQSSAAASSWPLAGFTSACAATARLPLSCQPSSVMLSGTRRRWRASRCTVSRDSVAAARWKRMPPPADSASSARLRLSANSCTTWRAGTLSSSSTVQPSPASASKRARKS</sequence>